<reference evidence="1" key="1">
    <citation type="submission" date="2021-06" db="EMBL/GenBank/DDBJ databases">
        <authorList>
            <person name="Kallberg Y."/>
            <person name="Tangrot J."/>
            <person name="Rosling A."/>
        </authorList>
    </citation>
    <scope>NUCLEOTIDE SEQUENCE</scope>
    <source>
        <strain evidence="1">CL356</strain>
    </source>
</reference>
<gene>
    <name evidence="1" type="ORF">ACOLOM_LOCUS12092</name>
</gene>
<evidence type="ECO:0000313" key="2">
    <source>
        <dbReference type="Proteomes" id="UP000789525"/>
    </source>
</evidence>
<proteinExistence type="predicted"/>
<dbReference type="Proteomes" id="UP000789525">
    <property type="component" value="Unassembled WGS sequence"/>
</dbReference>
<organism evidence="1 2">
    <name type="scientific">Acaulospora colombiana</name>
    <dbReference type="NCBI Taxonomy" id="27376"/>
    <lineage>
        <taxon>Eukaryota</taxon>
        <taxon>Fungi</taxon>
        <taxon>Fungi incertae sedis</taxon>
        <taxon>Mucoromycota</taxon>
        <taxon>Glomeromycotina</taxon>
        <taxon>Glomeromycetes</taxon>
        <taxon>Diversisporales</taxon>
        <taxon>Acaulosporaceae</taxon>
        <taxon>Acaulospora</taxon>
    </lineage>
</organism>
<accession>A0ACA9Q7I0</accession>
<feature type="non-terminal residue" evidence="1">
    <location>
        <position position="1"/>
    </location>
</feature>
<comment type="caution">
    <text evidence="1">The sequence shown here is derived from an EMBL/GenBank/DDBJ whole genome shotgun (WGS) entry which is preliminary data.</text>
</comment>
<name>A0ACA9Q7I0_9GLOM</name>
<evidence type="ECO:0000313" key="1">
    <source>
        <dbReference type="EMBL" id="CAG8739466.1"/>
    </source>
</evidence>
<keyword evidence="2" id="KW-1185">Reference proteome</keyword>
<protein>
    <submittedName>
        <fullName evidence="1">12986_t:CDS:1</fullName>
    </submittedName>
</protein>
<dbReference type="EMBL" id="CAJVPT010047139">
    <property type="protein sequence ID" value="CAG8739466.1"/>
    <property type="molecule type" value="Genomic_DNA"/>
</dbReference>
<feature type="non-terminal residue" evidence="1">
    <location>
        <position position="226"/>
    </location>
</feature>
<sequence length="226" mass="25595">TMEKWRYEGFSRASFYLDEDIHHISSWLVPIDLLKSFGSLANILAMIEEGDQGSPLRERVQAIRDDDGFMQCLELEWTKKRRMNHGFSTYEEDEDDDWIDWGLGWELVQCHEAKRAGEEDGLTNFNPSMWEIGGLMEMIAAAVWRASSEMNDGDESKSMGYPLGVTSSTRPNASSTSPGRLPSKDKWMSRPGFSYDMGGGRTQAPEWYPEALARGSPPEIIRPKSA</sequence>